<dbReference type="Proteomes" id="UP000664169">
    <property type="component" value="Unassembled WGS sequence"/>
</dbReference>
<proteinExistence type="predicted"/>
<dbReference type="Gene3D" id="3.40.50.150">
    <property type="entry name" value="Vaccinia Virus protein VP39"/>
    <property type="match status" value="1"/>
</dbReference>
<keyword evidence="2" id="KW-1185">Reference proteome</keyword>
<reference evidence="1" key="1">
    <citation type="submission" date="2021-03" db="EMBL/GenBank/DDBJ databases">
        <authorList>
            <person name="Tagirdzhanova G."/>
        </authorList>
    </citation>
    <scope>NUCLEOTIDE SEQUENCE</scope>
</reference>
<name>A0A8H3EI77_9LECA</name>
<dbReference type="OrthoDB" id="5411518at2759"/>
<comment type="caution">
    <text evidence="1">The sequence shown here is derived from an EMBL/GenBank/DDBJ whole genome shotgun (WGS) entry which is preliminary data.</text>
</comment>
<sequence length="367" mass="40629">MPAQGTSSSNPRNYFSEPDCYAKVLDSLSRNDLRSAIITGFGLSSHDDYVYRAIASVTLSQVQGAVEAGTENGLCDWYPAVDGSSLEHPPSADIAAYTSMFSSTTTNPVNSLKSFKANAKKESLRSSIADQILAKRYYSDSLPSIPKPSKAMIKTPLFNPYLDFWMWSCHALHWAGPGPNTDKIQMSHAVLPIFMHHFGCVVPSREALDLIKIISLDGSKQASTIIDLGSGNGYWTYMLRAMELPVVAVDNQQSVFRCNWIDDTIIKDGVAFLNGRQGAPTDVLLLVYPVIAADFFQSMLDTYKGTRLAVVGTQCRNGYTAFRHILVDEWIASKRKEWTLKARIPLPSFPGKDEAIYYFQRPDLAPS</sequence>
<dbReference type="PANTHER" id="PTHR39290">
    <property type="entry name" value="C3H1-TYPE DOMAIN-CONTAINING PROTEIN-RELATED"/>
    <property type="match status" value="1"/>
</dbReference>
<dbReference type="SUPFAM" id="SSF53335">
    <property type="entry name" value="S-adenosyl-L-methionine-dependent methyltransferases"/>
    <property type="match status" value="1"/>
</dbReference>
<evidence type="ECO:0000313" key="2">
    <source>
        <dbReference type="Proteomes" id="UP000664169"/>
    </source>
</evidence>
<dbReference type="PANTHER" id="PTHR39290:SF6">
    <property type="entry name" value="S-ADENOSYL-L-METHIONINE-DEPENDENT METHYLTRANSFERASES SUPERFAMILY PROTEIN"/>
    <property type="match status" value="1"/>
</dbReference>
<protein>
    <submittedName>
        <fullName evidence="1">Uncharacterized protein</fullName>
    </submittedName>
</protein>
<gene>
    <name evidence="1" type="ORF">GOMPHAMPRED_000272</name>
</gene>
<dbReference type="EMBL" id="CAJPDQ010000001">
    <property type="protein sequence ID" value="CAF9903456.1"/>
    <property type="molecule type" value="Genomic_DNA"/>
</dbReference>
<organism evidence="1 2">
    <name type="scientific">Gomphillus americanus</name>
    <dbReference type="NCBI Taxonomy" id="1940652"/>
    <lineage>
        <taxon>Eukaryota</taxon>
        <taxon>Fungi</taxon>
        <taxon>Dikarya</taxon>
        <taxon>Ascomycota</taxon>
        <taxon>Pezizomycotina</taxon>
        <taxon>Lecanoromycetes</taxon>
        <taxon>OSLEUM clade</taxon>
        <taxon>Ostropomycetidae</taxon>
        <taxon>Ostropales</taxon>
        <taxon>Graphidaceae</taxon>
        <taxon>Gomphilloideae</taxon>
        <taxon>Gomphillus</taxon>
    </lineage>
</organism>
<dbReference type="InterPro" id="IPR029063">
    <property type="entry name" value="SAM-dependent_MTases_sf"/>
</dbReference>
<accession>A0A8H3EI77</accession>
<dbReference type="AlphaFoldDB" id="A0A8H3EI77"/>
<evidence type="ECO:0000313" key="1">
    <source>
        <dbReference type="EMBL" id="CAF9903456.1"/>
    </source>
</evidence>